<keyword evidence="7 8" id="KW-0472">Membrane</keyword>
<dbReference type="NCBIfam" id="TIGR00912">
    <property type="entry name" value="2A0309"/>
    <property type="match status" value="1"/>
</dbReference>
<reference evidence="9 10" key="1">
    <citation type="submission" date="2021-02" db="EMBL/GenBank/DDBJ databases">
        <title>Alicyclobacillus curvatus sp. nov. and Alicyclobacillus mengziensis sp. nov., two acidophilic bacteria isolated from acid mine drainage.</title>
        <authorList>
            <person name="Huang Y."/>
        </authorList>
    </citation>
    <scope>NUCLEOTIDE SEQUENCE [LARGE SCALE GENOMIC DNA]</scope>
    <source>
        <strain evidence="9 10">S30H14</strain>
    </source>
</reference>
<evidence type="ECO:0000256" key="2">
    <source>
        <dbReference type="ARBA" id="ARBA00007998"/>
    </source>
</evidence>
<accession>A0A9X7W0G1</accession>
<feature type="transmembrane region" description="Helical" evidence="8">
    <location>
        <begin position="215"/>
        <end position="246"/>
    </location>
</feature>
<feature type="transmembrane region" description="Helical" evidence="8">
    <location>
        <begin position="6"/>
        <end position="25"/>
    </location>
</feature>
<dbReference type="PANTHER" id="PTHR34975">
    <property type="entry name" value="SPORE GERMINATION PROTEIN A2"/>
    <property type="match status" value="1"/>
</dbReference>
<feature type="transmembrane region" description="Helical" evidence="8">
    <location>
        <begin position="331"/>
        <end position="354"/>
    </location>
</feature>
<feature type="transmembrane region" description="Helical" evidence="8">
    <location>
        <begin position="299"/>
        <end position="319"/>
    </location>
</feature>
<keyword evidence="3" id="KW-0813">Transport</keyword>
<evidence type="ECO:0000313" key="10">
    <source>
        <dbReference type="Proteomes" id="UP000663505"/>
    </source>
</evidence>
<feature type="transmembrane region" description="Helical" evidence="8">
    <location>
        <begin position="116"/>
        <end position="132"/>
    </location>
</feature>
<evidence type="ECO:0000256" key="4">
    <source>
        <dbReference type="ARBA" id="ARBA00022544"/>
    </source>
</evidence>
<dbReference type="PANTHER" id="PTHR34975:SF2">
    <property type="entry name" value="SPORE GERMINATION PROTEIN A2"/>
    <property type="match status" value="1"/>
</dbReference>
<keyword evidence="6 8" id="KW-1133">Transmembrane helix</keyword>
<keyword evidence="10" id="KW-1185">Reference proteome</keyword>
<dbReference type="Pfam" id="PF03845">
    <property type="entry name" value="Spore_permease"/>
    <property type="match status" value="1"/>
</dbReference>
<proteinExistence type="inferred from homology"/>
<evidence type="ECO:0000256" key="7">
    <source>
        <dbReference type="ARBA" id="ARBA00023136"/>
    </source>
</evidence>
<sequence length="363" mass="40984">MTKISRIQLFFILIWVILGTGLMTIPFTISRFTTRGGWIVGLLFLMGALTALGTTWIANKNFPNMSFLEALNMVFGPWFGRMLAVIALVWVYLFLCMVVRELNLFVEVTILPKTPLYWIGALCLIPVAYAVYHGVENIARVAEVFSLFMLPIIVVLMILPMNAADLHLLRPLRAEGWTPIFRAAVTPGMSFAFEFTVVIYLLSHLAVREKAHWDILSAALVVTFILCVVEVLILLVLGPAANYFTFPSLEVIRSIRYGQFIERIDTVLVVMILTMMFIKLATFHFVFCDLLRHVFNLSSIRVVALAAVVPVWSGSIFLWRNSLALHSYMMFVTPAWFAAVLLGLPWLTVAIWPIKKKFSSAPS</sequence>
<feature type="transmembrane region" description="Helical" evidence="8">
    <location>
        <begin position="180"/>
        <end position="203"/>
    </location>
</feature>
<feature type="transmembrane region" description="Helical" evidence="8">
    <location>
        <begin position="267"/>
        <end position="287"/>
    </location>
</feature>
<dbReference type="AlphaFoldDB" id="A0A9X7W0G1"/>
<protein>
    <submittedName>
        <fullName evidence="9">Endospore germination permease</fullName>
    </submittedName>
</protein>
<dbReference type="KEGG" id="afx:JZ786_03165"/>
<feature type="transmembrane region" description="Helical" evidence="8">
    <location>
        <begin position="37"/>
        <end position="58"/>
    </location>
</feature>
<keyword evidence="4" id="KW-0309">Germination</keyword>
<comment type="subcellular location">
    <subcellularLocation>
        <location evidence="1">Membrane</location>
        <topology evidence="1">Multi-pass membrane protein</topology>
    </subcellularLocation>
</comment>
<dbReference type="InterPro" id="IPR004761">
    <property type="entry name" value="Spore_GerAB"/>
</dbReference>
<organism evidence="9 10">
    <name type="scientific">Alicyclobacillus mengziensis</name>
    <dbReference type="NCBI Taxonomy" id="2931921"/>
    <lineage>
        <taxon>Bacteria</taxon>
        <taxon>Bacillati</taxon>
        <taxon>Bacillota</taxon>
        <taxon>Bacilli</taxon>
        <taxon>Bacillales</taxon>
        <taxon>Alicyclobacillaceae</taxon>
        <taxon>Alicyclobacillus</taxon>
    </lineage>
</organism>
<evidence type="ECO:0000313" key="9">
    <source>
        <dbReference type="EMBL" id="QSO48044.1"/>
    </source>
</evidence>
<evidence type="ECO:0000256" key="5">
    <source>
        <dbReference type="ARBA" id="ARBA00022692"/>
    </source>
</evidence>
<dbReference type="Proteomes" id="UP000663505">
    <property type="component" value="Chromosome"/>
</dbReference>
<dbReference type="GO" id="GO:0016020">
    <property type="term" value="C:membrane"/>
    <property type="evidence" value="ECO:0007669"/>
    <property type="project" value="UniProtKB-SubCell"/>
</dbReference>
<dbReference type="GO" id="GO:0009847">
    <property type="term" value="P:spore germination"/>
    <property type="evidence" value="ECO:0007669"/>
    <property type="project" value="InterPro"/>
</dbReference>
<gene>
    <name evidence="9" type="ORF">JZ786_03165</name>
</gene>
<dbReference type="EMBL" id="CP071182">
    <property type="protein sequence ID" value="QSO48044.1"/>
    <property type="molecule type" value="Genomic_DNA"/>
</dbReference>
<keyword evidence="5 8" id="KW-0812">Transmembrane</keyword>
<evidence type="ECO:0000256" key="6">
    <source>
        <dbReference type="ARBA" id="ARBA00022989"/>
    </source>
</evidence>
<evidence type="ECO:0000256" key="3">
    <source>
        <dbReference type="ARBA" id="ARBA00022448"/>
    </source>
</evidence>
<comment type="similarity">
    <text evidence="2">Belongs to the amino acid-polyamine-organocation (APC) superfamily. Spore germination protein (SGP) (TC 2.A.3.9) family.</text>
</comment>
<feature type="transmembrane region" description="Helical" evidence="8">
    <location>
        <begin position="138"/>
        <end position="159"/>
    </location>
</feature>
<name>A0A9X7W0G1_9BACL</name>
<evidence type="ECO:0000256" key="8">
    <source>
        <dbReference type="SAM" id="Phobius"/>
    </source>
</evidence>
<dbReference type="RefSeq" id="WP_206657380.1">
    <property type="nucleotide sequence ID" value="NZ_CP071182.1"/>
</dbReference>
<feature type="transmembrane region" description="Helical" evidence="8">
    <location>
        <begin position="78"/>
        <end position="95"/>
    </location>
</feature>
<evidence type="ECO:0000256" key="1">
    <source>
        <dbReference type="ARBA" id="ARBA00004141"/>
    </source>
</evidence>